<evidence type="ECO:0000256" key="1">
    <source>
        <dbReference type="ARBA" id="ARBA00004123"/>
    </source>
</evidence>
<keyword evidence="4" id="KW-0539">Nucleus</keyword>
<feature type="compositionally biased region" description="Polar residues" evidence="6">
    <location>
        <begin position="551"/>
        <end position="585"/>
    </location>
</feature>
<keyword evidence="3" id="KW-0804">Transcription</keyword>
<evidence type="ECO:0000256" key="6">
    <source>
        <dbReference type="SAM" id="MobiDB-lite"/>
    </source>
</evidence>
<dbReference type="Proteomes" id="UP000515788">
    <property type="component" value="Chromosome 5"/>
</dbReference>
<gene>
    <name evidence="7" type="ORF">HG536_0E02600</name>
</gene>
<dbReference type="PANTHER" id="PTHR47427:SF1">
    <property type="entry name" value="PROTEIN STE12"/>
    <property type="match status" value="1"/>
</dbReference>
<proteinExistence type="inferred from homology"/>
<comment type="similarity">
    <text evidence="5">Belongs to the STE12 transcription factor family.</text>
</comment>
<dbReference type="GO" id="GO:0005634">
    <property type="term" value="C:nucleus"/>
    <property type="evidence" value="ECO:0007669"/>
    <property type="project" value="UniProtKB-SubCell"/>
</dbReference>
<evidence type="ECO:0008006" key="9">
    <source>
        <dbReference type="Google" id="ProtNLM"/>
    </source>
</evidence>
<dbReference type="RefSeq" id="XP_037140023.1">
    <property type="nucleotide sequence ID" value="XM_037284127.1"/>
</dbReference>
<comment type="subcellular location">
    <subcellularLocation>
        <location evidence="1">Nucleus</location>
    </subcellularLocation>
</comment>
<dbReference type="GO" id="GO:2000220">
    <property type="term" value="P:regulation of pseudohyphal growth"/>
    <property type="evidence" value="ECO:0007669"/>
    <property type="project" value="TreeGrafter"/>
</dbReference>
<evidence type="ECO:0000256" key="2">
    <source>
        <dbReference type="ARBA" id="ARBA00023015"/>
    </source>
</evidence>
<feature type="region of interest" description="Disordered" evidence="6">
    <location>
        <begin position="551"/>
        <end position="696"/>
    </location>
</feature>
<evidence type="ECO:0000313" key="7">
    <source>
        <dbReference type="EMBL" id="QLL33349.1"/>
    </source>
</evidence>
<feature type="compositionally biased region" description="Low complexity" evidence="6">
    <location>
        <begin position="263"/>
        <end position="278"/>
    </location>
</feature>
<keyword evidence="8" id="KW-1185">Reference proteome</keyword>
<evidence type="ECO:0000256" key="3">
    <source>
        <dbReference type="ARBA" id="ARBA00023163"/>
    </source>
</evidence>
<accession>A0A7G3ZIL3</accession>
<dbReference type="InterPro" id="IPR052127">
    <property type="entry name" value="STE12_transcription_factor"/>
</dbReference>
<reference evidence="7 8" key="1">
    <citation type="submission" date="2020-06" db="EMBL/GenBank/DDBJ databases">
        <title>The yeast mating-type switching endonuclease HO is a domesticated member of an unorthodox homing genetic element family.</title>
        <authorList>
            <person name="Coughlan A.Y."/>
            <person name="Lombardi L."/>
            <person name="Braun-Galleani S."/>
            <person name="Martos A.R."/>
            <person name="Galeote V."/>
            <person name="Bigey F."/>
            <person name="Dequin S."/>
            <person name="Byrne K.P."/>
            <person name="Wolfe K.H."/>
        </authorList>
    </citation>
    <scope>NUCLEOTIDE SEQUENCE [LARGE SCALE GENOMIC DNA]</scope>
    <source>
        <strain evidence="7 8">CBS764</strain>
    </source>
</reference>
<dbReference type="Pfam" id="PF02200">
    <property type="entry name" value="STE"/>
    <property type="match status" value="1"/>
</dbReference>
<dbReference type="KEGG" id="tgb:HG536_0E02600"/>
<dbReference type="EMBL" id="CP059250">
    <property type="protein sequence ID" value="QLL33349.1"/>
    <property type="molecule type" value="Genomic_DNA"/>
</dbReference>
<feature type="region of interest" description="Disordered" evidence="6">
    <location>
        <begin position="260"/>
        <end position="279"/>
    </location>
</feature>
<feature type="compositionally biased region" description="Basic residues" evidence="6">
    <location>
        <begin position="602"/>
        <end position="613"/>
    </location>
</feature>
<feature type="compositionally biased region" description="Polar residues" evidence="6">
    <location>
        <begin position="396"/>
        <end position="410"/>
    </location>
</feature>
<dbReference type="OrthoDB" id="1095242at2759"/>
<dbReference type="PANTHER" id="PTHR47427">
    <property type="entry name" value="PROTEIN STE12"/>
    <property type="match status" value="1"/>
</dbReference>
<dbReference type="InterPro" id="IPR003120">
    <property type="entry name" value="Ste12"/>
</dbReference>
<sequence>MKICTSSSRTEEVLKNEINEDGFLPESSRENIEESLRLIDDLKFFLATAPVNWQENQIIRRYYLNNDQGFVSCVFWNSLYYITGTDIVKCCMYRMQKFGREVVQKKKFEEGIFSDLRNLKCGVDATLEQPKSEFLSFLFRNLCLKTQKKQKVFFWFSVPHDELFADALERDLKRESLNQPSTTRAITEPALSFTFDILSNKTLNEQLTRYLKAKSEEILGSEPVISSRMVVQEQDMKFKTEDNTKSTLKDIIQDDTGFGIHIDSSTDTQQDLSSPDTSADFEPQKLVVEPSNLELNNSDIHKDDVDTIDEADRGDFPLDYFPVEIEYPHQEREFESLNMRTATAHLPPFYDNRYEEEMVPPTATFAFFPPYAMHTPFAVPLSGTRSQFLVNSNRYWTSQPQERSPTSSGEESPKDKIPEQADLSDSLEKNNSSFSDQQQQPLYQSQAQYLNPYSKAFNGGTFHGYHPQADMTMYPSEALSYGYDDLPPSQEVYDQGYLLQPELPNWGFVPPQAMQPPASGTGFVPRPFTPSFRSTPVTGRTPYLSMAQNAWPQSISSPHGPRSTSATTKTHSGASMHQQQPPTSFTHRRQPYPGNVATAKNVSKHSKVVKPSHLRTNSQLRKQQASNVKAKPTQPKASAEGNDRVNSDVGQRFSIPTPESNTLVAQVNDGASAGPPEEYLNADDLQPQLQNREESE</sequence>
<dbReference type="AlphaFoldDB" id="A0A7G3ZIL3"/>
<dbReference type="SMART" id="SM00424">
    <property type="entry name" value="STE"/>
    <property type="match status" value="1"/>
</dbReference>
<dbReference type="GO" id="GO:1990526">
    <property type="term" value="C:Ste12p-Dig1p-Dig2p complex"/>
    <property type="evidence" value="ECO:0007669"/>
    <property type="project" value="TreeGrafter"/>
</dbReference>
<dbReference type="GeneID" id="59326545"/>
<organism evidence="7 8">
    <name type="scientific">Torulaspora globosa</name>
    <dbReference type="NCBI Taxonomy" id="48254"/>
    <lineage>
        <taxon>Eukaryota</taxon>
        <taxon>Fungi</taxon>
        <taxon>Dikarya</taxon>
        <taxon>Ascomycota</taxon>
        <taxon>Saccharomycotina</taxon>
        <taxon>Saccharomycetes</taxon>
        <taxon>Saccharomycetales</taxon>
        <taxon>Saccharomycetaceae</taxon>
        <taxon>Torulaspora</taxon>
    </lineage>
</organism>
<protein>
    <recommendedName>
        <fullName evidence="9">Transcription factor</fullName>
    </recommendedName>
</protein>
<feature type="region of interest" description="Disordered" evidence="6">
    <location>
        <begin position="396"/>
        <end position="440"/>
    </location>
</feature>
<evidence type="ECO:0000313" key="8">
    <source>
        <dbReference type="Proteomes" id="UP000515788"/>
    </source>
</evidence>
<evidence type="ECO:0000256" key="5">
    <source>
        <dbReference type="ARBA" id="ARBA00024345"/>
    </source>
</evidence>
<name>A0A7G3ZIL3_9SACH</name>
<evidence type="ECO:0000256" key="4">
    <source>
        <dbReference type="ARBA" id="ARBA00023242"/>
    </source>
</evidence>
<dbReference type="GO" id="GO:1990527">
    <property type="term" value="C:Tec1p-Ste12p-Dig1p complex"/>
    <property type="evidence" value="ECO:0007669"/>
    <property type="project" value="TreeGrafter"/>
</dbReference>
<feature type="compositionally biased region" description="Polar residues" evidence="6">
    <location>
        <begin position="614"/>
        <end position="627"/>
    </location>
</feature>
<keyword evidence="2" id="KW-0805">Transcription regulation</keyword>
<dbReference type="GO" id="GO:0003700">
    <property type="term" value="F:DNA-binding transcription factor activity"/>
    <property type="evidence" value="ECO:0007669"/>
    <property type="project" value="InterPro"/>
</dbReference>